<dbReference type="Proteomes" id="UP000005104">
    <property type="component" value="Chromosome"/>
</dbReference>
<dbReference type="InterPro" id="IPR003594">
    <property type="entry name" value="HATPase_dom"/>
</dbReference>
<evidence type="ECO:0000259" key="13">
    <source>
        <dbReference type="PROSITE" id="PS50885"/>
    </source>
</evidence>
<feature type="domain" description="Histidine kinase" evidence="12">
    <location>
        <begin position="295"/>
        <end position="502"/>
    </location>
</feature>
<keyword evidence="10" id="KW-0175">Coiled coil</keyword>
<dbReference type="SMART" id="SM00387">
    <property type="entry name" value="HATPase_c"/>
    <property type="match status" value="1"/>
</dbReference>
<dbReference type="RefSeq" id="WP_007781768.1">
    <property type="nucleotide sequence ID" value="NZ_CM001441.1"/>
</dbReference>
<feature type="transmembrane region" description="Helical" evidence="11">
    <location>
        <begin position="207"/>
        <end position="225"/>
    </location>
</feature>
<keyword evidence="8" id="KW-0067">ATP-binding</keyword>
<keyword evidence="6" id="KW-0547">Nucleotide-binding</keyword>
<dbReference type="HOGENOM" id="CLU_000445_89_29_9"/>
<comment type="subcellular location">
    <subcellularLocation>
        <location evidence="2">Membrane</location>
    </subcellularLocation>
</comment>
<keyword evidence="9" id="KW-0902">Two-component regulatory system</keyword>
<dbReference type="Pfam" id="PF02518">
    <property type="entry name" value="HATPase_c"/>
    <property type="match status" value="1"/>
</dbReference>
<dbReference type="GO" id="GO:0000155">
    <property type="term" value="F:phosphorelay sensor kinase activity"/>
    <property type="evidence" value="ECO:0007669"/>
    <property type="project" value="InterPro"/>
</dbReference>
<dbReference type="Pfam" id="PF00512">
    <property type="entry name" value="HisKA"/>
    <property type="match status" value="1"/>
</dbReference>
<keyword evidence="7 14" id="KW-0418">Kinase</keyword>
<sequence length="526" mass="58723">MLRILKNKSFATQIMFTVAAILLIPILVMMYDIVFSGAKDEMLLKTKEERLGTMVNATVQSLTEVIERSNLEDSTRLSPRDIAIIANAFDIIAKPLADGNPGVRLGLYIPETNDLYVYGFLHQYRPQTPEEIQAREYRILDEASSGLTAVKATKEPLSRIAGSLGNQAFEYLMPVMRDGKLIAIAWADEQVHPVFAQSRQFSLITRYLTLIGLIIGLGAALYIIHNLAAEVQLIKNGILSMQEDSEKRLSSMPGEIGEVVQAINNMADNLKEKKRLEEELMRSERLVALGRLVTGVAHELRNPLAIVRATVQVMEGEFKTAPELQEYTKVICDQVDRGNLVIKELLDFGRPNKPVVSPTELNCLLESVLTFTYPMLRQNKIVLEKRFEADMPLVNIDRDRMKQVFVNLILNAIQAMQGGGKLLIESFVKGENVEVHFADTGTGIALNDLSRVFDPFYTTRDDGAGLGLSICYQIIHMHKGRIWVSETAPQGTIMAVSLPVGTYTEGADQLANISEPKDKLYPTYHQ</sequence>
<feature type="domain" description="HAMP" evidence="13">
    <location>
        <begin position="253"/>
        <end position="275"/>
    </location>
</feature>
<dbReference type="PROSITE" id="PS50109">
    <property type="entry name" value="HIS_KIN"/>
    <property type="match status" value="1"/>
</dbReference>
<dbReference type="InterPro" id="IPR036890">
    <property type="entry name" value="HATPase_C_sf"/>
</dbReference>
<dbReference type="PANTHER" id="PTHR43065:SF10">
    <property type="entry name" value="PEROXIDE STRESS-ACTIVATED HISTIDINE KINASE MAK3"/>
    <property type="match status" value="1"/>
</dbReference>
<evidence type="ECO:0000256" key="8">
    <source>
        <dbReference type="ARBA" id="ARBA00022840"/>
    </source>
</evidence>
<evidence type="ECO:0000256" key="9">
    <source>
        <dbReference type="ARBA" id="ARBA00023012"/>
    </source>
</evidence>
<keyword evidence="4" id="KW-0597">Phosphoprotein</keyword>
<dbReference type="SMART" id="SM00388">
    <property type="entry name" value="HisKA"/>
    <property type="match status" value="1"/>
</dbReference>
<evidence type="ECO:0000313" key="15">
    <source>
        <dbReference type="Proteomes" id="UP000005104"/>
    </source>
</evidence>
<comment type="catalytic activity">
    <reaction evidence="1">
        <text>ATP + protein L-histidine = ADP + protein N-phospho-L-histidine.</text>
        <dbReference type="EC" id="2.7.13.3"/>
    </reaction>
</comment>
<dbReference type="Gene3D" id="3.30.565.10">
    <property type="entry name" value="Histidine kinase-like ATPase, C-terminal domain"/>
    <property type="match status" value="1"/>
</dbReference>
<evidence type="ECO:0000259" key="12">
    <source>
        <dbReference type="PROSITE" id="PS50109"/>
    </source>
</evidence>
<dbReference type="InterPro" id="IPR003660">
    <property type="entry name" value="HAMP_dom"/>
</dbReference>
<dbReference type="GO" id="GO:0005524">
    <property type="term" value="F:ATP binding"/>
    <property type="evidence" value="ECO:0007669"/>
    <property type="project" value="UniProtKB-KW"/>
</dbReference>
<feature type="coiled-coil region" evidence="10">
    <location>
        <begin position="259"/>
        <end position="286"/>
    </location>
</feature>
<keyword evidence="5" id="KW-0808">Transferase</keyword>
<keyword evidence="11" id="KW-1133">Transmembrane helix</keyword>
<dbReference type="GO" id="GO:0016020">
    <property type="term" value="C:membrane"/>
    <property type="evidence" value="ECO:0007669"/>
    <property type="project" value="UniProtKB-SubCell"/>
</dbReference>
<dbReference type="AlphaFoldDB" id="H5Y382"/>
<name>H5Y382_9FIRM</name>
<dbReference type="eggNOG" id="COG3852">
    <property type="taxonomic scope" value="Bacteria"/>
</dbReference>
<evidence type="ECO:0000256" key="7">
    <source>
        <dbReference type="ARBA" id="ARBA00022777"/>
    </source>
</evidence>
<keyword evidence="11" id="KW-0812">Transmembrane</keyword>
<dbReference type="OrthoDB" id="9764522at2"/>
<dbReference type="CDD" id="cd00082">
    <property type="entry name" value="HisKA"/>
    <property type="match status" value="1"/>
</dbReference>
<evidence type="ECO:0000256" key="11">
    <source>
        <dbReference type="SAM" id="Phobius"/>
    </source>
</evidence>
<protein>
    <recommendedName>
        <fullName evidence="3">histidine kinase</fullName>
        <ecNumber evidence="3">2.7.13.3</ecNumber>
    </recommendedName>
</protein>
<dbReference type="Gene3D" id="6.10.340.10">
    <property type="match status" value="1"/>
</dbReference>
<dbReference type="SUPFAM" id="SSF47384">
    <property type="entry name" value="Homodimeric domain of signal transducing histidine kinase"/>
    <property type="match status" value="1"/>
</dbReference>
<dbReference type="InterPro" id="IPR036097">
    <property type="entry name" value="HisK_dim/P_sf"/>
</dbReference>
<dbReference type="PANTHER" id="PTHR43065">
    <property type="entry name" value="SENSOR HISTIDINE KINASE"/>
    <property type="match status" value="1"/>
</dbReference>
<dbReference type="Gene3D" id="1.10.287.130">
    <property type="match status" value="1"/>
</dbReference>
<dbReference type="STRING" id="768710.DesyoDRAFT_1723"/>
<organism evidence="14 15">
    <name type="scientific">Desulfosporosinus youngiae DSM 17734</name>
    <dbReference type="NCBI Taxonomy" id="768710"/>
    <lineage>
        <taxon>Bacteria</taxon>
        <taxon>Bacillati</taxon>
        <taxon>Bacillota</taxon>
        <taxon>Clostridia</taxon>
        <taxon>Eubacteriales</taxon>
        <taxon>Desulfitobacteriaceae</taxon>
        <taxon>Desulfosporosinus</taxon>
    </lineage>
</organism>
<proteinExistence type="predicted"/>
<dbReference type="InterPro" id="IPR003661">
    <property type="entry name" value="HisK_dim/P_dom"/>
</dbReference>
<dbReference type="InterPro" id="IPR005467">
    <property type="entry name" value="His_kinase_dom"/>
</dbReference>
<evidence type="ECO:0000256" key="1">
    <source>
        <dbReference type="ARBA" id="ARBA00000085"/>
    </source>
</evidence>
<accession>H5Y382</accession>
<evidence type="ECO:0000256" key="6">
    <source>
        <dbReference type="ARBA" id="ARBA00022741"/>
    </source>
</evidence>
<dbReference type="SUPFAM" id="SSF55874">
    <property type="entry name" value="ATPase domain of HSP90 chaperone/DNA topoisomerase II/histidine kinase"/>
    <property type="match status" value="1"/>
</dbReference>
<dbReference type="PROSITE" id="PS50885">
    <property type="entry name" value="HAMP"/>
    <property type="match status" value="1"/>
</dbReference>
<evidence type="ECO:0000313" key="14">
    <source>
        <dbReference type="EMBL" id="EHQ88851.1"/>
    </source>
</evidence>
<reference evidence="14 15" key="1">
    <citation type="submission" date="2011-11" db="EMBL/GenBank/DDBJ databases">
        <title>The Noncontiguous Finished genome of Desulfosporosinus youngiae DSM 17734.</title>
        <authorList>
            <consortium name="US DOE Joint Genome Institute (JGI-PGF)"/>
            <person name="Lucas S."/>
            <person name="Han J."/>
            <person name="Lapidus A."/>
            <person name="Cheng J.-F."/>
            <person name="Goodwin L."/>
            <person name="Pitluck S."/>
            <person name="Peters L."/>
            <person name="Ovchinnikova G."/>
            <person name="Lu M."/>
            <person name="Land M.L."/>
            <person name="Hauser L."/>
            <person name="Pester M."/>
            <person name="Spring S."/>
            <person name="Ollivier B."/>
            <person name="Rattei T."/>
            <person name="Klenk H.-P."/>
            <person name="Wagner M."/>
            <person name="Loy A."/>
            <person name="Woyke T.J."/>
        </authorList>
    </citation>
    <scope>NUCLEOTIDE SEQUENCE [LARGE SCALE GENOMIC DNA]</scope>
    <source>
        <strain evidence="14 15">DSM 17734</strain>
    </source>
</reference>
<evidence type="ECO:0000256" key="4">
    <source>
        <dbReference type="ARBA" id="ARBA00022553"/>
    </source>
</evidence>
<dbReference type="EC" id="2.7.13.3" evidence="3"/>
<gene>
    <name evidence="14" type="ORF">DesyoDRAFT_1723</name>
</gene>
<evidence type="ECO:0000256" key="2">
    <source>
        <dbReference type="ARBA" id="ARBA00004370"/>
    </source>
</evidence>
<keyword evidence="11" id="KW-0472">Membrane</keyword>
<dbReference type="EMBL" id="CM001441">
    <property type="protein sequence ID" value="EHQ88851.1"/>
    <property type="molecule type" value="Genomic_DNA"/>
</dbReference>
<evidence type="ECO:0000256" key="3">
    <source>
        <dbReference type="ARBA" id="ARBA00012438"/>
    </source>
</evidence>
<dbReference type="InterPro" id="IPR004358">
    <property type="entry name" value="Sig_transdc_His_kin-like_C"/>
</dbReference>
<dbReference type="PRINTS" id="PR00344">
    <property type="entry name" value="BCTRLSENSOR"/>
</dbReference>
<evidence type="ECO:0000256" key="10">
    <source>
        <dbReference type="SAM" id="Coils"/>
    </source>
</evidence>
<keyword evidence="15" id="KW-1185">Reference proteome</keyword>
<feature type="transmembrane region" description="Helical" evidence="11">
    <location>
        <begin position="12"/>
        <end position="35"/>
    </location>
</feature>
<evidence type="ECO:0000256" key="5">
    <source>
        <dbReference type="ARBA" id="ARBA00022679"/>
    </source>
</evidence>